<dbReference type="Proteomes" id="UP000028838">
    <property type="component" value="Unassembled WGS sequence"/>
</dbReference>
<dbReference type="VEuPathDB" id="ToxoDB:TGFOU_358750"/>
<comment type="caution">
    <text evidence="2">The sequence shown here is derived from an EMBL/GenBank/DDBJ whole genome shotgun (WGS) entry which is preliminary data.</text>
</comment>
<proteinExistence type="predicted"/>
<feature type="non-terminal residue" evidence="2">
    <location>
        <position position="60"/>
    </location>
</feature>
<feature type="non-terminal residue" evidence="2">
    <location>
        <position position="1"/>
    </location>
</feature>
<gene>
    <name evidence="2" type="ORF">TGFOU_358750</name>
</gene>
<evidence type="ECO:0000256" key="1">
    <source>
        <dbReference type="SAM" id="MobiDB-lite"/>
    </source>
</evidence>
<feature type="region of interest" description="Disordered" evidence="1">
    <location>
        <begin position="1"/>
        <end position="23"/>
    </location>
</feature>
<evidence type="ECO:0000313" key="2">
    <source>
        <dbReference type="EMBL" id="KFG30172.1"/>
    </source>
</evidence>
<sequence length="60" mass="6456">SAFVRSSSTCRSRRTNSSGCRTSVLSAPRRNGSFLTFWSLTFSAFSGSANASTPTTRSTR</sequence>
<organism evidence="2 3">
    <name type="scientific">Toxoplasma gondii FOU</name>
    <dbReference type="NCBI Taxonomy" id="943167"/>
    <lineage>
        <taxon>Eukaryota</taxon>
        <taxon>Sar</taxon>
        <taxon>Alveolata</taxon>
        <taxon>Apicomplexa</taxon>
        <taxon>Conoidasida</taxon>
        <taxon>Coccidia</taxon>
        <taxon>Eucoccidiorida</taxon>
        <taxon>Eimeriorina</taxon>
        <taxon>Sarcocystidae</taxon>
        <taxon>Toxoplasma</taxon>
    </lineage>
</organism>
<reference evidence="2 3" key="1">
    <citation type="submission" date="2014-07" db="EMBL/GenBank/DDBJ databases">
        <authorList>
            <person name="Sibley D."/>
            <person name="Venepally P."/>
            <person name="Karamycheva S."/>
            <person name="Hadjithomas M."/>
            <person name="Khan A."/>
            <person name="Brunk B."/>
            <person name="Roos D."/>
            <person name="Caler E."/>
            <person name="Lorenzi H."/>
        </authorList>
    </citation>
    <scope>NUCLEOTIDE SEQUENCE [LARGE SCALE GENOMIC DNA]</scope>
    <source>
        <strain evidence="2 3">FOU</strain>
    </source>
</reference>
<name>A0A086JDF4_TOXGO</name>
<accession>A0A086JDF4</accession>
<protein>
    <submittedName>
        <fullName evidence="2">Uncharacterized protein</fullName>
    </submittedName>
</protein>
<dbReference type="AlphaFoldDB" id="A0A086JDF4"/>
<dbReference type="EMBL" id="AEYH02003235">
    <property type="protein sequence ID" value="KFG30172.1"/>
    <property type="molecule type" value="Genomic_DNA"/>
</dbReference>
<evidence type="ECO:0000313" key="3">
    <source>
        <dbReference type="Proteomes" id="UP000028838"/>
    </source>
</evidence>